<reference evidence="3" key="1">
    <citation type="submission" date="2021-03" db="EMBL/GenBank/DDBJ databases">
        <title>Whole genome shotgun sequence of Actinoplanes consettensis NBRC 14913.</title>
        <authorList>
            <person name="Komaki H."/>
            <person name="Tamura T."/>
        </authorList>
    </citation>
    <scope>NUCLEOTIDE SEQUENCE</scope>
    <source>
        <strain evidence="3">NBRC 14913</strain>
    </source>
</reference>
<feature type="region of interest" description="Disordered" evidence="1">
    <location>
        <begin position="1"/>
        <end position="22"/>
    </location>
</feature>
<keyword evidence="2" id="KW-0472">Membrane</keyword>
<dbReference type="Proteomes" id="UP000680865">
    <property type="component" value="Unassembled WGS sequence"/>
</dbReference>
<evidence type="ECO:0000313" key="4">
    <source>
        <dbReference type="Proteomes" id="UP000680865"/>
    </source>
</evidence>
<name>A0A919VKT1_9ACTN</name>
<protein>
    <submittedName>
        <fullName evidence="3">Uncharacterized protein</fullName>
    </submittedName>
</protein>
<accession>A0A919VKT1</accession>
<dbReference type="EMBL" id="BOQP01000008">
    <property type="protein sequence ID" value="GIM69864.1"/>
    <property type="molecule type" value="Genomic_DNA"/>
</dbReference>
<organism evidence="3 4">
    <name type="scientific">Winogradskya consettensis</name>
    <dbReference type="NCBI Taxonomy" id="113560"/>
    <lineage>
        <taxon>Bacteria</taxon>
        <taxon>Bacillati</taxon>
        <taxon>Actinomycetota</taxon>
        <taxon>Actinomycetes</taxon>
        <taxon>Micromonosporales</taxon>
        <taxon>Micromonosporaceae</taxon>
        <taxon>Winogradskya</taxon>
    </lineage>
</organism>
<sequence length="433" mass="45225">MAGATTLGGMRPESGPVDAGARPAGWRRAGVLGRLDTPGRLMVAVGVVVLLLGALAGVTVVSPRAAEALGQDAAAASASNSASARDIYQGIADTDAAASVLFLATSLAQRDALMGLYVEAVDRAQSALSAAMVRAYDDPARLARLTTIADEVRAYRKVVDDGLTVGLGDDFAKQAVLASAYAREASFYISDVVLPSVMRLGTEDQERLARAQRDGQLWRIAALGLPVLVLLVLGGVQWWLWRRTRRRLNAGLVAAVAAVVVVLGLLVSSWSHYAAAEVGFTALASRMDSEGATQQQLGALLSGRADVSLALGASVDPVKHHQDFLARDLCGSAAGQVNCTALTPVWTARQSGVAGDYDAAVDLVLPGGNVETAFASAREQISDRLDQGERDVDAAVQWLPATPVQHRLLMPALLLVAALAAVAGLWARLSEYS</sequence>
<evidence type="ECO:0000256" key="2">
    <source>
        <dbReference type="SAM" id="Phobius"/>
    </source>
</evidence>
<evidence type="ECO:0000313" key="3">
    <source>
        <dbReference type="EMBL" id="GIM69864.1"/>
    </source>
</evidence>
<feature type="transmembrane region" description="Helical" evidence="2">
    <location>
        <begin position="217"/>
        <end position="241"/>
    </location>
</feature>
<proteinExistence type="predicted"/>
<feature type="transmembrane region" description="Helical" evidence="2">
    <location>
        <begin position="41"/>
        <end position="61"/>
    </location>
</feature>
<evidence type="ECO:0000256" key="1">
    <source>
        <dbReference type="SAM" id="MobiDB-lite"/>
    </source>
</evidence>
<feature type="transmembrane region" description="Helical" evidence="2">
    <location>
        <begin position="247"/>
        <end position="267"/>
    </location>
</feature>
<feature type="transmembrane region" description="Helical" evidence="2">
    <location>
        <begin position="408"/>
        <end position="427"/>
    </location>
</feature>
<keyword evidence="4" id="KW-1185">Reference proteome</keyword>
<gene>
    <name evidence="3" type="ORF">Aco04nite_17270</name>
</gene>
<dbReference type="AlphaFoldDB" id="A0A919VKT1"/>
<keyword evidence="2" id="KW-1133">Transmembrane helix</keyword>
<keyword evidence="2" id="KW-0812">Transmembrane</keyword>
<comment type="caution">
    <text evidence="3">The sequence shown here is derived from an EMBL/GenBank/DDBJ whole genome shotgun (WGS) entry which is preliminary data.</text>
</comment>